<evidence type="ECO:0000313" key="2">
    <source>
        <dbReference type="EMBL" id="KAF5356995.1"/>
    </source>
</evidence>
<dbReference type="InterPro" id="IPR032675">
    <property type="entry name" value="LRR_dom_sf"/>
</dbReference>
<name>A0A8H5G291_9AGAR</name>
<comment type="caution">
    <text evidence="2">The sequence shown here is derived from an EMBL/GenBank/DDBJ whole genome shotgun (WGS) entry which is preliminary data.</text>
</comment>
<dbReference type="Gene3D" id="1.20.1280.50">
    <property type="match status" value="1"/>
</dbReference>
<dbReference type="Pfam" id="PF12937">
    <property type="entry name" value="F-box-like"/>
    <property type="match status" value="1"/>
</dbReference>
<dbReference type="EMBL" id="JAACJO010000006">
    <property type="protein sequence ID" value="KAF5356995.1"/>
    <property type="molecule type" value="Genomic_DNA"/>
</dbReference>
<dbReference type="SUPFAM" id="SSF52047">
    <property type="entry name" value="RNI-like"/>
    <property type="match status" value="1"/>
</dbReference>
<sequence length="536" mass="61329">MSRLIPCIRCGFRQAAPQPPPEDEVSLLTEEIRQIDETILRLKERKATASVQLNAIRAPISGLPDEILSLIFKSAMEVNDTPSLDTIIALRLRHPTYNSTFSKEQYFSLYVLSAVCSHWRRVAWSTQSLWSSLYLDANSRLLNGLNFALPRLYFRNAGNQPMAVAVDCRRARGAIHATTGSGVEGLGSERQDFRRLLTTLHNLIFLENPHKIAHVRFICAPPEWLPSSSNSFAILKRIELSWLRRGDFLPDRTISLTKLHALREVVIDRVLVDIELPWEQITSLEISNISFEVAVRLLTSCPNLVKYISRSLVHEPPDFPVFWLPASQVTLPHLEIFHWEWQSSPEYANLLSLLNCPALRHLYWMVDECDVVGGYRRLSPVIESFFARLPVAQLHLHLGGFRHFVDDEDVFHLLFYVLNSMRQLKQLSLDEDDLDTDVLSVLATMLHRARQEGNQMLPELEQLSLQSVLPGDIVNSESLVTLVQERQASGMTRLHLSVPVWLRPEHWAPSVRTRLKAMVREGFRLEVFEGGKMVSW</sequence>
<protein>
    <recommendedName>
        <fullName evidence="1">F-box domain-containing protein</fullName>
    </recommendedName>
</protein>
<dbReference type="Gene3D" id="3.80.10.10">
    <property type="entry name" value="Ribonuclease Inhibitor"/>
    <property type="match status" value="1"/>
</dbReference>
<dbReference type="OrthoDB" id="2999365at2759"/>
<evidence type="ECO:0000313" key="3">
    <source>
        <dbReference type="Proteomes" id="UP000559027"/>
    </source>
</evidence>
<reference evidence="2 3" key="1">
    <citation type="journal article" date="2020" name="ISME J.">
        <title>Uncovering the hidden diversity of litter-decomposition mechanisms in mushroom-forming fungi.</title>
        <authorList>
            <person name="Floudas D."/>
            <person name="Bentzer J."/>
            <person name="Ahren D."/>
            <person name="Johansson T."/>
            <person name="Persson P."/>
            <person name="Tunlid A."/>
        </authorList>
    </citation>
    <scope>NUCLEOTIDE SEQUENCE [LARGE SCALE GENOMIC DNA]</scope>
    <source>
        <strain evidence="2 3">CBS 146.42</strain>
    </source>
</reference>
<evidence type="ECO:0000259" key="1">
    <source>
        <dbReference type="Pfam" id="PF12937"/>
    </source>
</evidence>
<keyword evidence="3" id="KW-1185">Reference proteome</keyword>
<proteinExistence type="predicted"/>
<dbReference type="SUPFAM" id="SSF81383">
    <property type="entry name" value="F-box domain"/>
    <property type="match status" value="1"/>
</dbReference>
<organism evidence="2 3">
    <name type="scientific">Leucocoprinus leucothites</name>
    <dbReference type="NCBI Taxonomy" id="201217"/>
    <lineage>
        <taxon>Eukaryota</taxon>
        <taxon>Fungi</taxon>
        <taxon>Dikarya</taxon>
        <taxon>Basidiomycota</taxon>
        <taxon>Agaricomycotina</taxon>
        <taxon>Agaricomycetes</taxon>
        <taxon>Agaricomycetidae</taxon>
        <taxon>Agaricales</taxon>
        <taxon>Agaricineae</taxon>
        <taxon>Agaricaceae</taxon>
        <taxon>Leucocoprinus</taxon>
    </lineage>
</organism>
<feature type="domain" description="F-box" evidence="1">
    <location>
        <begin position="60"/>
        <end position="135"/>
    </location>
</feature>
<dbReference type="InterPro" id="IPR036047">
    <property type="entry name" value="F-box-like_dom_sf"/>
</dbReference>
<gene>
    <name evidence="2" type="ORF">D9756_006655</name>
</gene>
<accession>A0A8H5G291</accession>
<dbReference type="AlphaFoldDB" id="A0A8H5G291"/>
<dbReference type="Proteomes" id="UP000559027">
    <property type="component" value="Unassembled WGS sequence"/>
</dbReference>
<dbReference type="InterPro" id="IPR001810">
    <property type="entry name" value="F-box_dom"/>
</dbReference>